<dbReference type="AlphaFoldDB" id="A0A0R3UNJ5"/>
<protein>
    <submittedName>
        <fullName evidence="4">FLYWCH-type domain-containing protein</fullName>
    </submittedName>
</protein>
<dbReference type="Proteomes" id="UP000267029">
    <property type="component" value="Unassembled WGS sequence"/>
</dbReference>
<evidence type="ECO:0000313" key="4">
    <source>
        <dbReference type="WBParaSite" id="MCU_008645-RA"/>
    </source>
</evidence>
<sequence length="74" mass="8651">MPNRFTHWLRRNQGRLKLLSGGFSFRGQASECFNLARRVIWCQKTDDRAPGPLQSLEAHRHNQPKEPPKQPMLI</sequence>
<name>A0A0R3UNJ5_MESCO</name>
<evidence type="ECO:0000256" key="1">
    <source>
        <dbReference type="SAM" id="MobiDB-lite"/>
    </source>
</evidence>
<evidence type="ECO:0000313" key="3">
    <source>
        <dbReference type="Proteomes" id="UP000267029"/>
    </source>
</evidence>
<feature type="region of interest" description="Disordered" evidence="1">
    <location>
        <begin position="51"/>
        <end position="74"/>
    </location>
</feature>
<reference evidence="4" key="2">
    <citation type="submission" date="2019-11" db="UniProtKB">
        <authorList>
            <consortium name="WormBaseParasite"/>
        </authorList>
    </citation>
    <scope>IDENTIFICATION</scope>
</reference>
<dbReference type="EMBL" id="UXSR01005705">
    <property type="protein sequence ID" value="VDD83369.1"/>
    <property type="molecule type" value="Genomic_DNA"/>
</dbReference>
<keyword evidence="3" id="KW-1185">Reference proteome</keyword>
<feature type="compositionally biased region" description="Basic and acidic residues" evidence="1">
    <location>
        <begin position="57"/>
        <end position="68"/>
    </location>
</feature>
<dbReference type="WBParaSite" id="MCU_008645-RA">
    <property type="protein sequence ID" value="MCU_008645-RA"/>
    <property type="gene ID" value="MCU_008645"/>
</dbReference>
<proteinExistence type="predicted"/>
<gene>
    <name evidence="2" type="ORF">MCOS_LOCUS9372</name>
</gene>
<accession>A0A0R3UNJ5</accession>
<evidence type="ECO:0000313" key="2">
    <source>
        <dbReference type="EMBL" id="VDD83369.1"/>
    </source>
</evidence>
<reference evidence="2 3" key="1">
    <citation type="submission" date="2018-10" db="EMBL/GenBank/DDBJ databases">
        <authorList>
            <consortium name="Pathogen Informatics"/>
        </authorList>
    </citation>
    <scope>NUCLEOTIDE SEQUENCE [LARGE SCALE GENOMIC DNA]</scope>
</reference>
<organism evidence="2 3">
    <name type="scientific">Mesocestoides corti</name>
    <name type="common">Flatworm</name>
    <dbReference type="NCBI Taxonomy" id="53468"/>
    <lineage>
        <taxon>Eukaryota</taxon>
        <taxon>Metazoa</taxon>
        <taxon>Spiralia</taxon>
        <taxon>Lophotrochozoa</taxon>
        <taxon>Platyhelminthes</taxon>
        <taxon>Cestoda</taxon>
        <taxon>Eucestoda</taxon>
        <taxon>Cyclophyllidea</taxon>
        <taxon>Mesocestoididae</taxon>
        <taxon>Mesocestoides</taxon>
    </lineage>
</organism>